<evidence type="ECO:0000313" key="2">
    <source>
        <dbReference type="Proteomes" id="UP001244490"/>
    </source>
</evidence>
<proteinExistence type="predicted"/>
<dbReference type="Proteomes" id="UP001244490">
    <property type="component" value="Unassembled WGS sequence"/>
</dbReference>
<comment type="caution">
    <text evidence="1">The sequence shown here is derived from an EMBL/GenBank/DDBJ whole genome shotgun (WGS) entry which is preliminary data.</text>
</comment>
<dbReference type="AlphaFoldDB" id="A0AAW8AWD0"/>
<feature type="non-terminal residue" evidence="1">
    <location>
        <position position="85"/>
    </location>
</feature>
<protein>
    <recommendedName>
        <fullName evidence="3">Host specificity protein J</fullName>
    </recommendedName>
</protein>
<accession>A0AAW8AWD0</accession>
<name>A0AAW8AWD0_KLEPN</name>
<gene>
    <name evidence="1" type="ORF">Q6294_31745</name>
</gene>
<dbReference type="RefSeq" id="WP_305202584.1">
    <property type="nucleotide sequence ID" value="NZ_JAUUIA010000859.1"/>
</dbReference>
<reference evidence="1" key="1">
    <citation type="submission" date="2023-07" db="EMBL/GenBank/DDBJ databases">
        <authorList>
            <person name="Peng Z."/>
        </authorList>
    </citation>
    <scope>NUCLEOTIDE SEQUENCE</scope>
    <source>
        <strain evidence="1">KP219</strain>
    </source>
</reference>
<organism evidence="1 2">
    <name type="scientific">Klebsiella pneumoniae</name>
    <dbReference type="NCBI Taxonomy" id="573"/>
    <lineage>
        <taxon>Bacteria</taxon>
        <taxon>Pseudomonadati</taxon>
        <taxon>Pseudomonadota</taxon>
        <taxon>Gammaproteobacteria</taxon>
        <taxon>Enterobacterales</taxon>
        <taxon>Enterobacteriaceae</taxon>
        <taxon>Klebsiella/Raoultella group</taxon>
        <taxon>Klebsiella</taxon>
        <taxon>Klebsiella pneumoniae complex</taxon>
    </lineage>
</organism>
<dbReference type="EMBL" id="JAUUIA010000859">
    <property type="protein sequence ID" value="MDP0971519.1"/>
    <property type="molecule type" value="Genomic_DNA"/>
</dbReference>
<evidence type="ECO:0000313" key="1">
    <source>
        <dbReference type="EMBL" id="MDP0971519.1"/>
    </source>
</evidence>
<evidence type="ECO:0008006" key="3">
    <source>
        <dbReference type="Google" id="ProtNLM"/>
    </source>
</evidence>
<sequence>VRVLIRDQYKHDGDYDANTMGVWKVRLIQQKAYNETVALTDYAEASNGEAQFSVDLSGVDTSSVRIAAEAVLESPVEGYNRTELS</sequence>
<feature type="non-terminal residue" evidence="1">
    <location>
        <position position="1"/>
    </location>
</feature>